<proteinExistence type="predicted"/>
<feature type="region of interest" description="Disordered" evidence="1">
    <location>
        <begin position="325"/>
        <end position="349"/>
    </location>
</feature>
<accession>A0A6A5QEI1</accession>
<keyword evidence="3" id="KW-1185">Reference proteome</keyword>
<evidence type="ECO:0000313" key="2">
    <source>
        <dbReference type="EMBL" id="KAF1913769.1"/>
    </source>
</evidence>
<feature type="compositionally biased region" description="Basic and acidic residues" evidence="1">
    <location>
        <begin position="110"/>
        <end position="122"/>
    </location>
</feature>
<name>A0A6A5QEI1_AMPQU</name>
<dbReference type="AlphaFoldDB" id="A0A6A5QEI1"/>
<dbReference type="EMBL" id="ML979138">
    <property type="protein sequence ID" value="KAF1913769.1"/>
    <property type="molecule type" value="Genomic_DNA"/>
</dbReference>
<organism evidence="2 3">
    <name type="scientific">Ampelomyces quisqualis</name>
    <name type="common">Powdery mildew agent</name>
    <dbReference type="NCBI Taxonomy" id="50730"/>
    <lineage>
        <taxon>Eukaryota</taxon>
        <taxon>Fungi</taxon>
        <taxon>Dikarya</taxon>
        <taxon>Ascomycota</taxon>
        <taxon>Pezizomycotina</taxon>
        <taxon>Dothideomycetes</taxon>
        <taxon>Pleosporomycetidae</taxon>
        <taxon>Pleosporales</taxon>
        <taxon>Pleosporineae</taxon>
        <taxon>Phaeosphaeriaceae</taxon>
        <taxon>Ampelomyces</taxon>
    </lineage>
</organism>
<gene>
    <name evidence="2" type="ORF">BDU57DRAFT_520776</name>
</gene>
<dbReference type="OrthoDB" id="3800892at2759"/>
<feature type="region of interest" description="Disordered" evidence="1">
    <location>
        <begin position="249"/>
        <end position="313"/>
    </location>
</feature>
<dbReference type="Proteomes" id="UP000800096">
    <property type="component" value="Unassembled WGS sequence"/>
</dbReference>
<feature type="compositionally biased region" description="Polar residues" evidence="1">
    <location>
        <begin position="128"/>
        <end position="140"/>
    </location>
</feature>
<protein>
    <submittedName>
        <fullName evidence="2">Uncharacterized protein</fullName>
    </submittedName>
</protein>
<reference evidence="2" key="1">
    <citation type="journal article" date="2020" name="Stud. Mycol.">
        <title>101 Dothideomycetes genomes: a test case for predicting lifestyles and emergence of pathogens.</title>
        <authorList>
            <person name="Haridas S."/>
            <person name="Albert R."/>
            <person name="Binder M."/>
            <person name="Bloem J."/>
            <person name="Labutti K."/>
            <person name="Salamov A."/>
            <person name="Andreopoulos B."/>
            <person name="Baker S."/>
            <person name="Barry K."/>
            <person name="Bills G."/>
            <person name="Bluhm B."/>
            <person name="Cannon C."/>
            <person name="Castanera R."/>
            <person name="Culley D."/>
            <person name="Daum C."/>
            <person name="Ezra D."/>
            <person name="Gonzalez J."/>
            <person name="Henrissat B."/>
            <person name="Kuo A."/>
            <person name="Liang C."/>
            <person name="Lipzen A."/>
            <person name="Lutzoni F."/>
            <person name="Magnuson J."/>
            <person name="Mondo S."/>
            <person name="Nolan M."/>
            <person name="Ohm R."/>
            <person name="Pangilinan J."/>
            <person name="Park H.-J."/>
            <person name="Ramirez L."/>
            <person name="Alfaro M."/>
            <person name="Sun H."/>
            <person name="Tritt A."/>
            <person name="Yoshinaga Y."/>
            <person name="Zwiers L.-H."/>
            <person name="Turgeon B."/>
            <person name="Goodwin S."/>
            <person name="Spatafora J."/>
            <person name="Crous P."/>
            <person name="Grigoriev I."/>
        </authorList>
    </citation>
    <scope>NUCLEOTIDE SEQUENCE</scope>
    <source>
        <strain evidence="2">HMLAC05119</strain>
    </source>
</reference>
<sequence length="349" mass="38812">MATNLNPVKCKSCVRTLATVSDNGLIADPSATEPHGCDTCQRFRALFDAMQAADDAYISFADRRDNYRPKQDALAGVKKTHLELNNWLMGVEAVREGTESTLFDMDRAQEHEKTTTEHEQSGVKRTSKVSSVGSSPAQRRSANRKPARKRLKFSESVEFREDYRPCESYYRNGDSYVSGRYAAPKDTEHLDTSGSAKTFLKFTSMKKVGKVWIDVWKEEGEVERLEQRAPTDGIAIREIEPEDILPSTQEQVTQTDAAPTDARSQRLRNRNNYRGTSVGEGTTAKKQVASRKRTSLVSRNVTEPASQPAYSPNITVVEAMEVDTRTIAPKIESEERGPITSPVASEGGP</sequence>
<evidence type="ECO:0000313" key="3">
    <source>
        <dbReference type="Proteomes" id="UP000800096"/>
    </source>
</evidence>
<feature type="compositionally biased region" description="Polar residues" evidence="1">
    <location>
        <begin position="295"/>
        <end position="313"/>
    </location>
</feature>
<feature type="region of interest" description="Disordered" evidence="1">
    <location>
        <begin position="110"/>
        <end position="150"/>
    </location>
</feature>
<evidence type="ECO:0000256" key="1">
    <source>
        <dbReference type="SAM" id="MobiDB-lite"/>
    </source>
</evidence>
<feature type="compositionally biased region" description="Basic residues" evidence="1">
    <location>
        <begin position="141"/>
        <end position="150"/>
    </location>
</feature>